<feature type="transmembrane region" description="Helical" evidence="7">
    <location>
        <begin position="62"/>
        <end position="79"/>
    </location>
</feature>
<evidence type="ECO:0000256" key="5">
    <source>
        <dbReference type="ARBA" id="ARBA00022989"/>
    </source>
</evidence>
<evidence type="ECO:0000256" key="2">
    <source>
        <dbReference type="ARBA" id="ARBA00007362"/>
    </source>
</evidence>
<dbReference type="InterPro" id="IPR000620">
    <property type="entry name" value="EamA_dom"/>
</dbReference>
<feature type="transmembrane region" description="Helical" evidence="7">
    <location>
        <begin position="115"/>
        <end position="135"/>
    </location>
</feature>
<keyword evidence="4 7" id="KW-0812">Transmembrane</keyword>
<dbReference type="Proteomes" id="UP001501251">
    <property type="component" value="Unassembled WGS sequence"/>
</dbReference>
<dbReference type="Pfam" id="PF00892">
    <property type="entry name" value="EamA"/>
    <property type="match status" value="1"/>
</dbReference>
<evidence type="ECO:0000313" key="10">
    <source>
        <dbReference type="Proteomes" id="UP001501251"/>
    </source>
</evidence>
<gene>
    <name evidence="9" type="ORF">GCM10022252_54140</name>
</gene>
<feature type="transmembrane region" description="Helical" evidence="7">
    <location>
        <begin position="228"/>
        <end position="246"/>
    </location>
</feature>
<keyword evidence="6 7" id="KW-0472">Membrane</keyword>
<feature type="domain" description="EamA" evidence="8">
    <location>
        <begin position="168"/>
        <end position="299"/>
    </location>
</feature>
<evidence type="ECO:0000259" key="8">
    <source>
        <dbReference type="Pfam" id="PF00892"/>
    </source>
</evidence>
<comment type="subcellular location">
    <subcellularLocation>
        <location evidence="1">Cell membrane</location>
        <topology evidence="1">Multi-pass membrane protein</topology>
    </subcellularLocation>
</comment>
<feature type="transmembrane region" description="Helical" evidence="7">
    <location>
        <begin position="198"/>
        <end position="216"/>
    </location>
</feature>
<sequence length="305" mass="31078">MTAEALHGPAEPYKPGLSGPGALLRAASDAIPPSGLVLLAIMSVQVGAGFAKDLFSQLPPSAVVFLRIATGALIMGLVVRPRLRGLSRADIGAGVAFGVTLGVMNLSFYEALARLPMGIAVAIEFLGPLGVAVAASRRRLDLLWVALAGSGVVLLAPWGSGASRINWAGIAFALVAAICWAGYILLSASVGRRFPGTSGLALAMIVSCVLVAPAGIASGGTDLLQPELLLIGLGVGLLSSVIPYSIELEALRRMPKRVFGILMSLEPAMAALVGLVILGEVLQVREWAAIGCVVIASVGASRSTG</sequence>
<keyword evidence="5 7" id="KW-1133">Transmembrane helix</keyword>
<evidence type="ECO:0000313" key="9">
    <source>
        <dbReference type="EMBL" id="GAA4200635.1"/>
    </source>
</evidence>
<comment type="caution">
    <text evidence="9">The sequence shown here is derived from an EMBL/GenBank/DDBJ whole genome shotgun (WGS) entry which is preliminary data.</text>
</comment>
<feature type="transmembrane region" description="Helical" evidence="7">
    <location>
        <begin position="165"/>
        <end position="186"/>
    </location>
</feature>
<dbReference type="InterPro" id="IPR037185">
    <property type="entry name" value="EmrE-like"/>
</dbReference>
<feature type="transmembrane region" description="Helical" evidence="7">
    <location>
        <begin position="142"/>
        <end position="159"/>
    </location>
</feature>
<dbReference type="PANTHER" id="PTHR42920:SF5">
    <property type="entry name" value="EAMA DOMAIN-CONTAINING PROTEIN"/>
    <property type="match status" value="1"/>
</dbReference>
<keyword evidence="3" id="KW-1003">Cell membrane</keyword>
<protein>
    <submittedName>
        <fullName evidence="9">DMT family transporter</fullName>
    </submittedName>
</protein>
<dbReference type="EMBL" id="BAABAQ010000011">
    <property type="protein sequence ID" value="GAA4200635.1"/>
    <property type="molecule type" value="Genomic_DNA"/>
</dbReference>
<organism evidence="9 10">
    <name type="scientific">Streptosporangium oxazolinicum</name>
    <dbReference type="NCBI Taxonomy" id="909287"/>
    <lineage>
        <taxon>Bacteria</taxon>
        <taxon>Bacillati</taxon>
        <taxon>Actinomycetota</taxon>
        <taxon>Actinomycetes</taxon>
        <taxon>Streptosporangiales</taxon>
        <taxon>Streptosporangiaceae</taxon>
        <taxon>Streptosporangium</taxon>
    </lineage>
</organism>
<proteinExistence type="inferred from homology"/>
<dbReference type="SUPFAM" id="SSF103481">
    <property type="entry name" value="Multidrug resistance efflux transporter EmrE"/>
    <property type="match status" value="1"/>
</dbReference>
<dbReference type="RefSeq" id="WP_344920886.1">
    <property type="nucleotide sequence ID" value="NZ_BAABAQ010000011.1"/>
</dbReference>
<feature type="transmembrane region" description="Helical" evidence="7">
    <location>
        <begin position="258"/>
        <end position="278"/>
    </location>
</feature>
<reference evidence="10" key="1">
    <citation type="journal article" date="2019" name="Int. J. Syst. Evol. Microbiol.">
        <title>The Global Catalogue of Microorganisms (GCM) 10K type strain sequencing project: providing services to taxonomists for standard genome sequencing and annotation.</title>
        <authorList>
            <consortium name="The Broad Institute Genomics Platform"/>
            <consortium name="The Broad Institute Genome Sequencing Center for Infectious Disease"/>
            <person name="Wu L."/>
            <person name="Ma J."/>
        </authorList>
    </citation>
    <scope>NUCLEOTIDE SEQUENCE [LARGE SCALE GENOMIC DNA]</scope>
    <source>
        <strain evidence="10">JCM 17388</strain>
    </source>
</reference>
<name>A0ABP8B937_9ACTN</name>
<evidence type="ECO:0000256" key="3">
    <source>
        <dbReference type="ARBA" id="ARBA00022475"/>
    </source>
</evidence>
<dbReference type="InterPro" id="IPR051258">
    <property type="entry name" value="Diverse_Substrate_Transporter"/>
</dbReference>
<accession>A0ABP8B937</accession>
<comment type="similarity">
    <text evidence="2">Belongs to the EamA transporter family.</text>
</comment>
<evidence type="ECO:0000256" key="1">
    <source>
        <dbReference type="ARBA" id="ARBA00004651"/>
    </source>
</evidence>
<evidence type="ECO:0000256" key="7">
    <source>
        <dbReference type="SAM" id="Phobius"/>
    </source>
</evidence>
<evidence type="ECO:0000256" key="6">
    <source>
        <dbReference type="ARBA" id="ARBA00023136"/>
    </source>
</evidence>
<feature type="transmembrane region" description="Helical" evidence="7">
    <location>
        <begin position="91"/>
        <end position="109"/>
    </location>
</feature>
<dbReference type="PANTHER" id="PTHR42920">
    <property type="entry name" value="OS03G0707200 PROTEIN-RELATED"/>
    <property type="match status" value="1"/>
</dbReference>
<keyword evidence="10" id="KW-1185">Reference proteome</keyword>
<evidence type="ECO:0000256" key="4">
    <source>
        <dbReference type="ARBA" id="ARBA00022692"/>
    </source>
</evidence>